<evidence type="ECO:0000313" key="3">
    <source>
        <dbReference type="EMBL" id="ACS87007.1"/>
    </source>
</evidence>
<gene>
    <name evidence="3" type="ordered locus">Dd703_3244</name>
</gene>
<dbReference type="AlphaFoldDB" id="C6CDD6"/>
<evidence type="ECO:0000313" key="4">
    <source>
        <dbReference type="Proteomes" id="UP000002734"/>
    </source>
</evidence>
<keyword evidence="4" id="KW-1185">Reference proteome</keyword>
<dbReference type="PANTHER" id="PTHR37828:SF1">
    <property type="entry name" value="YCII-RELATED DOMAIN-CONTAINING PROTEIN"/>
    <property type="match status" value="1"/>
</dbReference>
<accession>C6CDD6</accession>
<sequence length="94" mass="10571">MYIISLTYKAPLDEVENLLESHVTWLKQGYAQGVFIASGRKNPRTGGVILATSIERAELDDFLKQDPFQAVADYEVIDFQPSMTTDNFTSLARL</sequence>
<comment type="similarity">
    <text evidence="1">Belongs to the YciI family.</text>
</comment>
<dbReference type="InterPro" id="IPR011008">
    <property type="entry name" value="Dimeric_a/b-barrel"/>
</dbReference>
<dbReference type="HOGENOM" id="CLU_110355_6_1_6"/>
<feature type="domain" description="YCII-related" evidence="2">
    <location>
        <begin position="1"/>
        <end position="79"/>
    </location>
</feature>
<reference evidence="3" key="1">
    <citation type="submission" date="2009-06" db="EMBL/GenBank/DDBJ databases">
        <title>Complete sequence of Dickeya dadantii Ech703.</title>
        <authorList>
            <consortium name="US DOE Joint Genome Institute"/>
            <person name="Lucas S."/>
            <person name="Copeland A."/>
            <person name="Lapidus A."/>
            <person name="Glavina del Rio T."/>
            <person name="Dalin E."/>
            <person name="Tice H."/>
            <person name="Bruce D."/>
            <person name="Goodwin L."/>
            <person name="Pitluck S."/>
            <person name="Chertkov O."/>
            <person name="Brettin T."/>
            <person name="Detter J.C."/>
            <person name="Han C."/>
            <person name="Larimer F."/>
            <person name="Land M."/>
            <person name="Hauser L."/>
            <person name="Kyrpides N."/>
            <person name="Mikhailova N."/>
            <person name="Balakrishnan V."/>
            <person name="Glasner J."/>
            <person name="Perna N.T."/>
        </authorList>
    </citation>
    <scope>NUCLEOTIDE SEQUENCE [LARGE SCALE GENOMIC DNA]</scope>
    <source>
        <strain evidence="3">Ech703</strain>
    </source>
</reference>
<dbReference type="SUPFAM" id="SSF54909">
    <property type="entry name" value="Dimeric alpha+beta barrel"/>
    <property type="match status" value="1"/>
</dbReference>
<evidence type="ECO:0000256" key="1">
    <source>
        <dbReference type="ARBA" id="ARBA00007689"/>
    </source>
</evidence>
<dbReference type="eggNOG" id="COG2350">
    <property type="taxonomic scope" value="Bacteria"/>
</dbReference>
<name>C6CDD6_MUSP7</name>
<dbReference type="Pfam" id="PF03795">
    <property type="entry name" value="YCII"/>
    <property type="match status" value="1"/>
</dbReference>
<dbReference type="KEGG" id="dda:Dd703_3244"/>
<organism evidence="3 4">
    <name type="scientific">Musicola paradisiaca (strain Ech703)</name>
    <name type="common">Dickeya paradisiaca</name>
    <name type="synonym">Dickeya dadantii</name>
    <dbReference type="NCBI Taxonomy" id="579405"/>
    <lineage>
        <taxon>Bacteria</taxon>
        <taxon>Pseudomonadati</taxon>
        <taxon>Pseudomonadota</taxon>
        <taxon>Gammaproteobacteria</taxon>
        <taxon>Enterobacterales</taxon>
        <taxon>Pectobacteriaceae</taxon>
        <taxon>Musicola</taxon>
    </lineage>
</organism>
<evidence type="ECO:0000259" key="2">
    <source>
        <dbReference type="Pfam" id="PF03795"/>
    </source>
</evidence>
<dbReference type="EMBL" id="CP001654">
    <property type="protein sequence ID" value="ACS87007.1"/>
    <property type="molecule type" value="Genomic_DNA"/>
</dbReference>
<dbReference type="RefSeq" id="WP_015854907.1">
    <property type="nucleotide sequence ID" value="NC_012880.1"/>
</dbReference>
<proteinExistence type="inferred from homology"/>
<dbReference type="InterPro" id="IPR005545">
    <property type="entry name" value="YCII"/>
</dbReference>
<dbReference type="Proteomes" id="UP000002734">
    <property type="component" value="Chromosome"/>
</dbReference>
<protein>
    <submittedName>
        <fullName evidence="3">YCII-related</fullName>
    </submittedName>
</protein>
<dbReference type="PANTHER" id="PTHR37828">
    <property type="entry name" value="GSR2449 PROTEIN"/>
    <property type="match status" value="1"/>
</dbReference>